<gene>
    <name evidence="5" type="ORF">C5167_036958</name>
</gene>
<evidence type="ECO:0000256" key="3">
    <source>
        <dbReference type="ARBA" id="ARBA00022525"/>
    </source>
</evidence>
<evidence type="ECO:0000256" key="1">
    <source>
        <dbReference type="ARBA" id="ARBA00010746"/>
    </source>
</evidence>
<keyword evidence="6" id="KW-1185">Reference proteome</keyword>
<dbReference type="AlphaFoldDB" id="A0A4Y7I7G8"/>
<dbReference type="EMBL" id="CM010715">
    <property type="protein sequence ID" value="RZC44006.1"/>
    <property type="molecule type" value="Genomic_DNA"/>
</dbReference>
<organism evidence="5 6">
    <name type="scientific">Papaver somniferum</name>
    <name type="common">Opium poppy</name>
    <dbReference type="NCBI Taxonomy" id="3469"/>
    <lineage>
        <taxon>Eukaryota</taxon>
        <taxon>Viridiplantae</taxon>
        <taxon>Streptophyta</taxon>
        <taxon>Embryophyta</taxon>
        <taxon>Tracheophyta</taxon>
        <taxon>Spermatophyta</taxon>
        <taxon>Magnoliopsida</taxon>
        <taxon>Ranunculales</taxon>
        <taxon>Papaveraceae</taxon>
        <taxon>Papaveroideae</taxon>
        <taxon>Papaver</taxon>
    </lineage>
</organism>
<dbReference type="Gene3D" id="2.40.480.10">
    <property type="entry name" value="Allene oxide cyclase-like"/>
    <property type="match status" value="1"/>
</dbReference>
<comment type="subcellular location">
    <subcellularLocation>
        <location evidence="4">Secreted</location>
        <location evidence="4">Extracellular space</location>
        <location evidence="4">Apoplast</location>
    </subcellularLocation>
</comment>
<proteinExistence type="inferred from homology"/>
<feature type="chain" id="PRO_5021509614" description="Dirigent protein" evidence="4">
    <location>
        <begin position="23"/>
        <end position="190"/>
    </location>
</feature>
<dbReference type="Pfam" id="PF03018">
    <property type="entry name" value="Dirigent"/>
    <property type="match status" value="1"/>
</dbReference>
<accession>A0A4Y7I7G8</accession>
<dbReference type="InterPro" id="IPR004265">
    <property type="entry name" value="Dirigent"/>
</dbReference>
<evidence type="ECO:0000256" key="2">
    <source>
        <dbReference type="ARBA" id="ARBA00011738"/>
    </source>
</evidence>
<evidence type="ECO:0000313" key="5">
    <source>
        <dbReference type="EMBL" id="RZC44006.1"/>
    </source>
</evidence>
<name>A0A4Y7I7G8_PAPSO</name>
<sequence>MGVMKYFSFVLLVVMVLSMTHAQASKKKSWCSETVPYKMGIEKMTKLHFYFHDNITGDYPTTFKIAEAPGVSNTSSTFFGELYMADDPLTVGPDPNSRLIGRAQGLFGFSAQKDLSLIMGLSLVFTGNKKFNGSTINIFTRNPIANTDREFAIVGGTGYFKFARGFVTAKTYWASGKNAIVEYSCNVVHY</sequence>
<comment type="function">
    <text evidence="4">Dirigent proteins impart stereoselectivity on the phenoxy radical-coupling reaction, yielding optically active lignans from two molecules of coniferyl alcohol in the biosynthesis of lignans, flavonolignans, and alkaloids and thus plays a central role in plant secondary metabolism.</text>
</comment>
<dbReference type="Proteomes" id="UP000316621">
    <property type="component" value="Chromosome 1"/>
</dbReference>
<protein>
    <recommendedName>
        <fullName evidence="4">Dirigent protein</fullName>
    </recommendedName>
</protein>
<dbReference type="GO" id="GO:0009699">
    <property type="term" value="P:phenylpropanoid biosynthetic process"/>
    <property type="evidence" value="ECO:0007669"/>
    <property type="project" value="UniProtKB-ARBA"/>
</dbReference>
<comment type="subunit">
    <text evidence="2 4">Homodimer.</text>
</comment>
<keyword evidence="4" id="KW-0732">Signal</keyword>
<feature type="signal peptide" evidence="4">
    <location>
        <begin position="1"/>
        <end position="22"/>
    </location>
</feature>
<evidence type="ECO:0000256" key="4">
    <source>
        <dbReference type="RuleBase" id="RU363099"/>
    </source>
</evidence>
<dbReference type="GO" id="GO:0048046">
    <property type="term" value="C:apoplast"/>
    <property type="evidence" value="ECO:0007669"/>
    <property type="project" value="UniProtKB-SubCell"/>
</dbReference>
<keyword evidence="3 4" id="KW-0964">Secreted</keyword>
<dbReference type="InterPro" id="IPR044859">
    <property type="entry name" value="Allene_oxi_cyc_Dirigent"/>
</dbReference>
<dbReference type="OrthoDB" id="1864232at2759"/>
<evidence type="ECO:0000313" key="6">
    <source>
        <dbReference type="Proteomes" id="UP000316621"/>
    </source>
</evidence>
<reference evidence="5 6" key="1">
    <citation type="journal article" date="2018" name="Science">
        <title>The opium poppy genome and morphinan production.</title>
        <authorList>
            <person name="Guo L."/>
            <person name="Winzer T."/>
            <person name="Yang X."/>
            <person name="Li Y."/>
            <person name="Ning Z."/>
            <person name="He Z."/>
            <person name="Teodor R."/>
            <person name="Lu Y."/>
            <person name="Bowser T.A."/>
            <person name="Graham I.A."/>
            <person name="Ye K."/>
        </authorList>
    </citation>
    <scope>NUCLEOTIDE SEQUENCE [LARGE SCALE GENOMIC DNA]</scope>
    <source>
        <strain evidence="6">cv. HN1</strain>
        <tissue evidence="5">Leaves</tissue>
    </source>
</reference>
<comment type="similarity">
    <text evidence="1 4">Belongs to the plant dirigent protein family.</text>
</comment>
<keyword evidence="4" id="KW-0052">Apoplast</keyword>
<dbReference type="PANTHER" id="PTHR21495">
    <property type="entry name" value="NUCLEOPORIN-RELATED"/>
    <property type="match status" value="1"/>
</dbReference>
<dbReference type="OMA" id="FVPGPNI"/>
<dbReference type="Gramene" id="RZC44006">
    <property type="protein sequence ID" value="RZC44006"/>
    <property type="gene ID" value="C5167_036958"/>
</dbReference>